<evidence type="ECO:0000256" key="6">
    <source>
        <dbReference type="RuleBase" id="RU363041"/>
    </source>
</evidence>
<evidence type="ECO:0000256" key="2">
    <source>
        <dbReference type="ARBA" id="ARBA00009142"/>
    </source>
</evidence>
<comment type="caution">
    <text evidence="7">The sequence shown here is derived from an EMBL/GenBank/DDBJ whole genome shotgun (WGS) entry which is preliminary data.</text>
</comment>
<dbReference type="InterPro" id="IPR002781">
    <property type="entry name" value="TM_pro_TauE-like"/>
</dbReference>
<keyword evidence="3 6" id="KW-0812">Transmembrane</keyword>
<feature type="transmembrane region" description="Helical" evidence="6">
    <location>
        <begin position="99"/>
        <end position="117"/>
    </location>
</feature>
<evidence type="ECO:0000313" key="7">
    <source>
        <dbReference type="EMBL" id="GEC20104.1"/>
    </source>
</evidence>
<feature type="transmembrane region" description="Helical" evidence="6">
    <location>
        <begin position="212"/>
        <end position="229"/>
    </location>
</feature>
<accession>A0A4Y3WMV4</accession>
<feature type="transmembrane region" description="Helical" evidence="6">
    <location>
        <begin position="241"/>
        <end position="262"/>
    </location>
</feature>
<dbReference type="Pfam" id="PF01925">
    <property type="entry name" value="TauE"/>
    <property type="match status" value="1"/>
</dbReference>
<evidence type="ECO:0000256" key="5">
    <source>
        <dbReference type="ARBA" id="ARBA00023136"/>
    </source>
</evidence>
<feature type="transmembrane region" description="Helical" evidence="6">
    <location>
        <begin position="74"/>
        <end position="93"/>
    </location>
</feature>
<feature type="transmembrane region" description="Helical" evidence="6">
    <location>
        <begin position="161"/>
        <end position="178"/>
    </location>
</feature>
<dbReference type="GO" id="GO:0005886">
    <property type="term" value="C:plasma membrane"/>
    <property type="evidence" value="ECO:0007669"/>
    <property type="project" value="UniProtKB-SubCell"/>
</dbReference>
<keyword evidence="8" id="KW-1185">Reference proteome</keyword>
<proteinExistence type="inferred from homology"/>
<keyword evidence="6" id="KW-1003">Cell membrane</keyword>
<comment type="subcellular location">
    <subcellularLocation>
        <location evidence="6">Cell membrane</location>
        <topology evidence="6">Multi-pass membrane protein</topology>
    </subcellularLocation>
    <subcellularLocation>
        <location evidence="1">Membrane</location>
        <topology evidence="1">Multi-pass membrane protein</topology>
    </subcellularLocation>
</comment>
<comment type="similarity">
    <text evidence="2 6">Belongs to the 4-toluene sulfonate uptake permease (TSUP) (TC 2.A.102) family.</text>
</comment>
<evidence type="ECO:0000313" key="8">
    <source>
        <dbReference type="Proteomes" id="UP000320338"/>
    </source>
</evidence>
<evidence type="ECO:0000256" key="1">
    <source>
        <dbReference type="ARBA" id="ARBA00004141"/>
    </source>
</evidence>
<dbReference type="EMBL" id="BJNG01000017">
    <property type="protein sequence ID" value="GEC20104.1"/>
    <property type="molecule type" value="Genomic_DNA"/>
</dbReference>
<dbReference type="Proteomes" id="UP000320338">
    <property type="component" value="Unassembled WGS sequence"/>
</dbReference>
<dbReference type="AlphaFoldDB" id="A0A4Y3WMV4"/>
<evidence type="ECO:0000256" key="3">
    <source>
        <dbReference type="ARBA" id="ARBA00022692"/>
    </source>
</evidence>
<name>A0A4Y3WMV4_9PSEU</name>
<protein>
    <recommendedName>
        <fullName evidence="6">Probable membrane transporter protein</fullName>
    </recommendedName>
</protein>
<gene>
    <name evidence="7" type="ORF">PHY01_23870</name>
</gene>
<evidence type="ECO:0000256" key="4">
    <source>
        <dbReference type="ARBA" id="ARBA00022989"/>
    </source>
</evidence>
<keyword evidence="5 6" id="KW-0472">Membrane</keyword>
<feature type="transmembrane region" description="Helical" evidence="6">
    <location>
        <begin position="44"/>
        <end position="62"/>
    </location>
</feature>
<dbReference type="PANTHER" id="PTHR43701">
    <property type="entry name" value="MEMBRANE TRANSPORTER PROTEIN MJ0441-RELATED"/>
    <property type="match status" value="1"/>
</dbReference>
<dbReference type="InterPro" id="IPR051598">
    <property type="entry name" value="TSUP/Inactive_protease-like"/>
</dbReference>
<reference evidence="7 8" key="1">
    <citation type="submission" date="2019-06" db="EMBL/GenBank/DDBJ databases">
        <title>Whole genome shotgun sequence of Pseudonocardia hydrocarbonoxydans NBRC 14498.</title>
        <authorList>
            <person name="Hosoyama A."/>
            <person name="Uohara A."/>
            <person name="Ohji S."/>
            <person name="Ichikawa N."/>
        </authorList>
    </citation>
    <scope>NUCLEOTIDE SEQUENCE [LARGE SCALE GENOMIC DNA]</scope>
    <source>
        <strain evidence="7 8">NBRC 14498</strain>
    </source>
</reference>
<organism evidence="7 8">
    <name type="scientific">Pseudonocardia hydrocarbonoxydans</name>
    <dbReference type="NCBI Taxonomy" id="76726"/>
    <lineage>
        <taxon>Bacteria</taxon>
        <taxon>Bacillati</taxon>
        <taxon>Actinomycetota</taxon>
        <taxon>Actinomycetes</taxon>
        <taxon>Pseudonocardiales</taxon>
        <taxon>Pseudonocardiaceae</taxon>
        <taxon>Pseudonocardia</taxon>
    </lineage>
</organism>
<keyword evidence="4 6" id="KW-1133">Transmembrane helix</keyword>
<dbReference type="RefSeq" id="WP_344252716.1">
    <property type="nucleotide sequence ID" value="NZ_BAAARZ010000008.1"/>
</dbReference>
<sequence length="264" mass="25515">MLTVTVAAGLAIGLLMGVLGGGGGVLTVPALVYLLGSTPQQATTGSLVIVGVAALAGTVARARSGGVRWRTGTAFGALGVPAALAGTAVNQWIDPTVLLLAFAALVLVVAGFLLAGCRRSPAAALAPGARPAVDEPVGPSPVAAALVVVPAGLAVGFLTGLLGVGGGFLVVPALVLGLRMPMTAAVGTSLLAISINSGASLAARAGVAEFDWPVLVPFTLAAVCATVAGRRVAGRFSGDTLTTAFAVLLIGVAALVTAQSVLAA</sequence>
<dbReference type="PANTHER" id="PTHR43701:SF2">
    <property type="entry name" value="MEMBRANE TRANSPORTER PROTEIN YJNA-RELATED"/>
    <property type="match status" value="1"/>
</dbReference>